<evidence type="ECO:0000256" key="1">
    <source>
        <dbReference type="SAM" id="Phobius"/>
    </source>
</evidence>
<evidence type="ECO:0000313" key="2">
    <source>
        <dbReference type="EMBL" id="KDQ27296.1"/>
    </source>
</evidence>
<dbReference type="Proteomes" id="UP000027073">
    <property type="component" value="Unassembled WGS sequence"/>
</dbReference>
<keyword evidence="1" id="KW-0472">Membrane</keyword>
<feature type="non-terminal residue" evidence="2">
    <location>
        <position position="145"/>
    </location>
</feature>
<name>A0A067NUL9_PLEO1</name>
<organism evidence="2 3">
    <name type="scientific">Pleurotus ostreatus (strain PC15)</name>
    <name type="common">Oyster mushroom</name>
    <dbReference type="NCBI Taxonomy" id="1137138"/>
    <lineage>
        <taxon>Eukaryota</taxon>
        <taxon>Fungi</taxon>
        <taxon>Dikarya</taxon>
        <taxon>Basidiomycota</taxon>
        <taxon>Agaricomycotina</taxon>
        <taxon>Agaricomycetes</taxon>
        <taxon>Agaricomycetidae</taxon>
        <taxon>Agaricales</taxon>
        <taxon>Pleurotineae</taxon>
        <taxon>Pleurotaceae</taxon>
        <taxon>Pleurotus</taxon>
    </lineage>
</organism>
<gene>
    <name evidence="2" type="ORF">PLEOSDRAFT_1025586</name>
</gene>
<proteinExistence type="predicted"/>
<protein>
    <submittedName>
        <fullName evidence="2">Uncharacterized protein</fullName>
    </submittedName>
</protein>
<feature type="transmembrane region" description="Helical" evidence="1">
    <location>
        <begin position="46"/>
        <end position="72"/>
    </location>
</feature>
<feature type="transmembrane region" description="Helical" evidence="1">
    <location>
        <begin position="84"/>
        <end position="107"/>
    </location>
</feature>
<keyword evidence="1" id="KW-0812">Transmembrane</keyword>
<dbReference type="OrthoDB" id="2548432at2759"/>
<dbReference type="HOGENOM" id="CLU_099534_0_1_1"/>
<dbReference type="VEuPathDB" id="FungiDB:PLEOSDRAFT_1025586"/>
<sequence>ISLYIAGISPFINFIMIGVAWSASLIPLLIMLFYFSTPALRLQPIFIMNVLSVAVGIALGFEISATSINVILHPETASDTSGSIAVLACAITLPVFIDIILAFRLYVVLPRHSTSKTMLCIVFIPLALFKIARLINIGIFLKKLS</sequence>
<dbReference type="InParanoid" id="A0A067NUL9"/>
<feature type="transmembrane region" description="Helical" evidence="1">
    <location>
        <begin position="119"/>
        <end position="141"/>
    </location>
</feature>
<feature type="transmembrane region" description="Helical" evidence="1">
    <location>
        <begin position="12"/>
        <end position="34"/>
    </location>
</feature>
<keyword evidence="1" id="KW-1133">Transmembrane helix</keyword>
<evidence type="ECO:0000313" key="3">
    <source>
        <dbReference type="Proteomes" id="UP000027073"/>
    </source>
</evidence>
<dbReference type="AlphaFoldDB" id="A0A067NUL9"/>
<accession>A0A067NUL9</accession>
<dbReference type="EMBL" id="KL198008">
    <property type="protein sequence ID" value="KDQ27296.1"/>
    <property type="molecule type" value="Genomic_DNA"/>
</dbReference>
<feature type="non-terminal residue" evidence="2">
    <location>
        <position position="1"/>
    </location>
</feature>
<reference evidence="3" key="1">
    <citation type="journal article" date="2014" name="Proc. Natl. Acad. Sci. U.S.A.">
        <title>Extensive sampling of basidiomycete genomes demonstrates inadequacy of the white-rot/brown-rot paradigm for wood decay fungi.</title>
        <authorList>
            <person name="Riley R."/>
            <person name="Salamov A.A."/>
            <person name="Brown D.W."/>
            <person name="Nagy L.G."/>
            <person name="Floudas D."/>
            <person name="Held B.W."/>
            <person name="Levasseur A."/>
            <person name="Lombard V."/>
            <person name="Morin E."/>
            <person name="Otillar R."/>
            <person name="Lindquist E.A."/>
            <person name="Sun H."/>
            <person name="LaButti K.M."/>
            <person name="Schmutz J."/>
            <person name="Jabbour D."/>
            <person name="Luo H."/>
            <person name="Baker S.E."/>
            <person name="Pisabarro A.G."/>
            <person name="Walton J.D."/>
            <person name="Blanchette R.A."/>
            <person name="Henrissat B."/>
            <person name="Martin F."/>
            <person name="Cullen D."/>
            <person name="Hibbett D.S."/>
            <person name="Grigoriev I.V."/>
        </authorList>
    </citation>
    <scope>NUCLEOTIDE SEQUENCE [LARGE SCALE GENOMIC DNA]</scope>
    <source>
        <strain evidence="3">PC15</strain>
    </source>
</reference>